<dbReference type="RefSeq" id="WP_138509720.1">
    <property type="nucleotide sequence ID" value="NZ_PNCG01000011.1"/>
</dbReference>
<proteinExistence type="predicted"/>
<accession>A0A5S3Z3D0</accession>
<dbReference type="EMBL" id="PNCG01000011">
    <property type="protein sequence ID" value="TMP86728.1"/>
    <property type="molecule type" value="Genomic_DNA"/>
</dbReference>
<reference evidence="2" key="2">
    <citation type="submission" date="2019-06" db="EMBL/GenBank/DDBJ databases">
        <title>Co-occurence of chitin degradation, pigmentation and bioactivity in marine Pseudoalteromonas.</title>
        <authorList>
            <person name="Sonnenschein E.C."/>
            <person name="Bech P.K."/>
        </authorList>
    </citation>
    <scope>NUCLEOTIDE SEQUENCE [LARGE SCALE GENOMIC DNA]</scope>
    <source>
        <strain evidence="2">S2897</strain>
    </source>
</reference>
<dbReference type="SUPFAM" id="SSF81901">
    <property type="entry name" value="HCP-like"/>
    <property type="match status" value="1"/>
</dbReference>
<evidence type="ECO:0008006" key="3">
    <source>
        <dbReference type="Google" id="ProtNLM"/>
    </source>
</evidence>
<organism evidence="1 2">
    <name type="scientific">Pseudoalteromonas ruthenica</name>
    <dbReference type="NCBI Taxonomy" id="151081"/>
    <lineage>
        <taxon>Bacteria</taxon>
        <taxon>Pseudomonadati</taxon>
        <taxon>Pseudomonadota</taxon>
        <taxon>Gammaproteobacteria</taxon>
        <taxon>Alteromonadales</taxon>
        <taxon>Pseudoalteromonadaceae</taxon>
        <taxon>Pseudoalteromonas</taxon>
    </lineage>
</organism>
<sequence>MKYLTFIALVLNSHSYAGTLFPDHDINDPSLPKATVMLQCKKSLMYAPRQLEAWCEKAYELGYWRALEFIGLHTGDGSRYIAEVKKRAEKGSLDGVLALAYAYKSGRFIDRDVKKSIALFKQYLNEYNYLETESLTVGKTHEQLYLLYKELGNAEKAAEHKLSLDKSKYAEVKKAMLKK</sequence>
<dbReference type="Proteomes" id="UP000305874">
    <property type="component" value="Unassembled WGS sequence"/>
</dbReference>
<evidence type="ECO:0000313" key="2">
    <source>
        <dbReference type="Proteomes" id="UP000305874"/>
    </source>
</evidence>
<dbReference type="AlphaFoldDB" id="A0A5S3Z3D0"/>
<reference evidence="1 2" key="1">
    <citation type="submission" date="2017-12" db="EMBL/GenBank/DDBJ databases">
        <authorList>
            <person name="Paulsen S."/>
            <person name="Gram L.K."/>
        </authorList>
    </citation>
    <scope>NUCLEOTIDE SEQUENCE [LARGE SCALE GENOMIC DNA]</scope>
    <source>
        <strain evidence="1 2">S2897</strain>
    </source>
</reference>
<evidence type="ECO:0000313" key="1">
    <source>
        <dbReference type="EMBL" id="TMP86728.1"/>
    </source>
</evidence>
<comment type="caution">
    <text evidence="1">The sequence shown here is derived from an EMBL/GenBank/DDBJ whole genome shotgun (WGS) entry which is preliminary data.</text>
</comment>
<name>A0A5S3Z3D0_9GAMM</name>
<gene>
    <name evidence="1" type="ORF">CWC05_11985</name>
</gene>
<protein>
    <recommendedName>
        <fullName evidence="3">Sel1 repeat family protein</fullName>
    </recommendedName>
</protein>